<dbReference type="InterPro" id="IPR016364">
    <property type="entry name" value="Surface_antigen_Rickettsia"/>
</dbReference>
<evidence type="ECO:0000256" key="8">
    <source>
        <dbReference type="SAM" id="MobiDB-lite"/>
    </source>
</evidence>
<feature type="domain" description="Surface antigen" evidence="10">
    <location>
        <begin position="95"/>
        <end position="155"/>
    </location>
</feature>
<reference evidence="11 12" key="1">
    <citation type="submission" date="2018-10" db="EMBL/GenBank/DDBJ databases">
        <title>Comparative analysis of microorganisms from saline springs in Andes Mountain Range, Colombia.</title>
        <authorList>
            <person name="Rubin E."/>
        </authorList>
    </citation>
    <scope>NUCLEOTIDE SEQUENCE [LARGE SCALE GENOMIC DNA]</scope>
    <source>
        <strain evidence="11 12">USBA 36</strain>
    </source>
</reference>
<organism evidence="11 12">
    <name type="scientific">Oceanibaculum indicum</name>
    <dbReference type="NCBI Taxonomy" id="526216"/>
    <lineage>
        <taxon>Bacteria</taxon>
        <taxon>Pseudomonadati</taxon>
        <taxon>Pseudomonadota</taxon>
        <taxon>Alphaproteobacteria</taxon>
        <taxon>Rhodospirillales</taxon>
        <taxon>Oceanibaculaceae</taxon>
        <taxon>Oceanibaculum</taxon>
    </lineage>
</organism>
<evidence type="ECO:0000256" key="2">
    <source>
        <dbReference type="ARBA" id="ARBA00008681"/>
    </source>
</evidence>
<dbReference type="AlphaFoldDB" id="A0A420WND7"/>
<comment type="caution">
    <text evidence="11">The sequence shown here is derived from an EMBL/GenBank/DDBJ whole genome shotgun (WGS) entry which is preliminary data.</text>
</comment>
<evidence type="ECO:0000259" key="10">
    <source>
        <dbReference type="Pfam" id="PF16998"/>
    </source>
</evidence>
<dbReference type="Proteomes" id="UP000277424">
    <property type="component" value="Unassembled WGS sequence"/>
</dbReference>
<evidence type="ECO:0000259" key="9">
    <source>
        <dbReference type="Pfam" id="PF05433"/>
    </source>
</evidence>
<feature type="region of interest" description="Disordered" evidence="8">
    <location>
        <begin position="96"/>
        <end position="115"/>
    </location>
</feature>
<dbReference type="EMBL" id="RBIG01000001">
    <property type="protein sequence ID" value="RKQ72529.1"/>
    <property type="molecule type" value="Genomic_DNA"/>
</dbReference>
<dbReference type="GO" id="GO:0009279">
    <property type="term" value="C:cell outer membrane"/>
    <property type="evidence" value="ECO:0007669"/>
    <property type="project" value="UniProtKB-SubCell"/>
</dbReference>
<proteinExistence type="inferred from homology"/>
<evidence type="ECO:0000256" key="1">
    <source>
        <dbReference type="ARBA" id="ARBA00004459"/>
    </source>
</evidence>
<gene>
    <name evidence="11" type="ORF">BCL74_0297</name>
</gene>
<keyword evidence="7" id="KW-0449">Lipoprotein</keyword>
<dbReference type="InterPro" id="IPR032635">
    <property type="entry name" value="Anti_2"/>
</dbReference>
<feature type="domain" description="Glycine zipper 2TM" evidence="9">
    <location>
        <begin position="29"/>
        <end position="70"/>
    </location>
</feature>
<evidence type="ECO:0000256" key="3">
    <source>
        <dbReference type="ARBA" id="ARBA00015281"/>
    </source>
</evidence>
<evidence type="ECO:0000313" key="11">
    <source>
        <dbReference type="EMBL" id="RKQ72529.1"/>
    </source>
</evidence>
<keyword evidence="4" id="KW-0732">Signal</keyword>
<dbReference type="PANTHER" id="PTHR35603:SF2">
    <property type="entry name" value="OUTER MEMBRANE LIPOPROTEIN"/>
    <property type="match status" value="1"/>
</dbReference>
<protein>
    <recommendedName>
        <fullName evidence="3">17 kDa surface antigen</fullName>
    </recommendedName>
</protein>
<dbReference type="RefSeq" id="WP_008942724.1">
    <property type="nucleotide sequence ID" value="NZ_RBIG01000001.1"/>
</dbReference>
<name>A0A420WND7_9PROT</name>
<dbReference type="PROSITE" id="PS51257">
    <property type="entry name" value="PROKAR_LIPOPROTEIN"/>
    <property type="match status" value="1"/>
</dbReference>
<feature type="compositionally biased region" description="Polar residues" evidence="8">
    <location>
        <begin position="97"/>
        <end position="110"/>
    </location>
</feature>
<sequence length="156" mass="16003">MMKKTALALSALLLLAACENGNHENKQTAGTILGGIAGAVAGSQIGGGKGRLAAVAAGALLGGFLGNQIGRDLDEVDRQRANRAMDRAQAAPVGETITWNNPNTGNSGSVTPVREGTSASGEYCREFQQTVTIGGKSENAYGTACRQPDGSWKIVE</sequence>
<evidence type="ECO:0000256" key="7">
    <source>
        <dbReference type="ARBA" id="ARBA00023288"/>
    </source>
</evidence>
<evidence type="ECO:0000256" key="4">
    <source>
        <dbReference type="ARBA" id="ARBA00022729"/>
    </source>
</evidence>
<keyword evidence="6" id="KW-0564">Palmitate</keyword>
<dbReference type="PIRSF" id="PIRSF002721">
    <property type="entry name" value="Surface_antigen_Rickettsia"/>
    <property type="match status" value="1"/>
</dbReference>
<evidence type="ECO:0000313" key="12">
    <source>
        <dbReference type="Proteomes" id="UP000277424"/>
    </source>
</evidence>
<dbReference type="InterPro" id="IPR051407">
    <property type="entry name" value="Bact_OM_lipoprot/Surf_antigen"/>
</dbReference>
<comment type="similarity">
    <text evidence="2">Belongs to the rickettsiale 17 kDa surface antigen family.</text>
</comment>
<dbReference type="PANTHER" id="PTHR35603">
    <property type="match status" value="1"/>
</dbReference>
<evidence type="ECO:0000256" key="6">
    <source>
        <dbReference type="ARBA" id="ARBA00023139"/>
    </source>
</evidence>
<comment type="subcellular location">
    <subcellularLocation>
        <location evidence="1">Cell outer membrane</location>
        <topology evidence="1">Lipid-anchor</topology>
    </subcellularLocation>
</comment>
<keyword evidence="5" id="KW-0472">Membrane</keyword>
<dbReference type="Pfam" id="PF05433">
    <property type="entry name" value="Rick_17kDa_Anti"/>
    <property type="match status" value="1"/>
</dbReference>
<dbReference type="InterPro" id="IPR008816">
    <property type="entry name" value="Gly_zipper_2TM_dom"/>
</dbReference>
<accession>A0A420WND7</accession>
<evidence type="ECO:0000256" key="5">
    <source>
        <dbReference type="ARBA" id="ARBA00023136"/>
    </source>
</evidence>
<dbReference type="Pfam" id="PF16998">
    <property type="entry name" value="17kDa_Anti_2"/>
    <property type="match status" value="1"/>
</dbReference>